<gene>
    <name evidence="3" type="ORF">C7U56_10995</name>
</gene>
<feature type="domain" description="ANTAR" evidence="2">
    <location>
        <begin position="117"/>
        <end position="178"/>
    </location>
</feature>
<dbReference type="GO" id="GO:0003723">
    <property type="term" value="F:RNA binding"/>
    <property type="evidence" value="ECO:0007669"/>
    <property type="project" value="InterPro"/>
</dbReference>
<accession>A0A2T3FP60</accession>
<evidence type="ECO:0000313" key="3">
    <source>
        <dbReference type="EMBL" id="PST37056.1"/>
    </source>
</evidence>
<dbReference type="InterPro" id="IPR005561">
    <property type="entry name" value="ANTAR"/>
</dbReference>
<sequence length="184" mass="20550">MGNIIVAFSKPQDGRNIRNILVKHGIQVTASCTSGAQVLASTDDLRSGIVVSGYRFGDMTCRQLADQLPPGFDLLLIASPSRWSGEAMGKIVCLPAPFKMGDLVSTVRMIEQTQAEKRRRMRHQPPQKRREEDQKAIDTAKAILMERNRMTEPEAHKYLQKCSMDSQVSLIEAAQMVISLYKMA</sequence>
<dbReference type="AlphaFoldDB" id="A0A2T3FP60"/>
<dbReference type="InterPro" id="IPR011006">
    <property type="entry name" value="CheY-like_superfamily"/>
</dbReference>
<dbReference type="SUPFAM" id="SSF52172">
    <property type="entry name" value="CheY-like"/>
    <property type="match status" value="1"/>
</dbReference>
<proteinExistence type="predicted"/>
<evidence type="ECO:0000313" key="4">
    <source>
        <dbReference type="Proteomes" id="UP000241048"/>
    </source>
</evidence>
<comment type="caution">
    <text evidence="3">The sequence shown here is derived from an EMBL/GenBank/DDBJ whole genome shotgun (WGS) entry which is preliminary data.</text>
</comment>
<feature type="compositionally biased region" description="Basic residues" evidence="1">
    <location>
        <begin position="117"/>
        <end position="127"/>
    </location>
</feature>
<dbReference type="InterPro" id="IPR036388">
    <property type="entry name" value="WH-like_DNA-bd_sf"/>
</dbReference>
<dbReference type="Gene3D" id="1.10.10.10">
    <property type="entry name" value="Winged helix-like DNA-binding domain superfamily/Winged helix DNA-binding domain"/>
    <property type="match status" value="1"/>
</dbReference>
<dbReference type="Proteomes" id="UP000241048">
    <property type="component" value="Unassembled WGS sequence"/>
</dbReference>
<name>A0A2T3FP60_9CLOT</name>
<reference evidence="3 4" key="1">
    <citation type="submission" date="2018-03" db="EMBL/GenBank/DDBJ databases">
        <title>Lachnoclostridium SNUG30386 gen.nov., sp.nov., isolated from human faeces.</title>
        <authorList>
            <person name="Seo B."/>
            <person name="Jeon K."/>
            <person name="Ko G."/>
        </authorList>
    </citation>
    <scope>NUCLEOTIDE SEQUENCE [LARGE SCALE GENOMIC DNA]</scope>
    <source>
        <strain evidence="3 4">SNUG30386</strain>
    </source>
</reference>
<keyword evidence="4" id="KW-1185">Reference proteome</keyword>
<evidence type="ECO:0000259" key="2">
    <source>
        <dbReference type="PROSITE" id="PS50921"/>
    </source>
</evidence>
<protein>
    <submittedName>
        <fullName evidence="3">Antitermination regulator</fullName>
    </submittedName>
</protein>
<feature type="region of interest" description="Disordered" evidence="1">
    <location>
        <begin position="114"/>
        <end position="135"/>
    </location>
</feature>
<dbReference type="EMBL" id="PYLO01000003">
    <property type="protein sequence ID" value="PST37056.1"/>
    <property type="molecule type" value="Genomic_DNA"/>
</dbReference>
<dbReference type="Pfam" id="PF03861">
    <property type="entry name" value="ANTAR"/>
    <property type="match status" value="1"/>
</dbReference>
<organism evidence="3 4">
    <name type="scientific">Clostridium fessum</name>
    <dbReference type="NCBI Taxonomy" id="2126740"/>
    <lineage>
        <taxon>Bacteria</taxon>
        <taxon>Bacillati</taxon>
        <taxon>Bacillota</taxon>
        <taxon>Clostridia</taxon>
        <taxon>Eubacteriales</taxon>
        <taxon>Clostridiaceae</taxon>
        <taxon>Clostridium</taxon>
    </lineage>
</organism>
<dbReference type="RefSeq" id="WP_107001242.1">
    <property type="nucleotide sequence ID" value="NZ_PYLO01000003.1"/>
</dbReference>
<dbReference type="SMART" id="SM01012">
    <property type="entry name" value="ANTAR"/>
    <property type="match status" value="1"/>
</dbReference>
<evidence type="ECO:0000256" key="1">
    <source>
        <dbReference type="SAM" id="MobiDB-lite"/>
    </source>
</evidence>
<dbReference type="PROSITE" id="PS50921">
    <property type="entry name" value="ANTAR"/>
    <property type="match status" value="1"/>
</dbReference>